<dbReference type="PANTHER" id="PTHR43537">
    <property type="entry name" value="TRANSCRIPTIONAL REGULATOR, GNTR FAMILY"/>
    <property type="match status" value="1"/>
</dbReference>
<comment type="caution">
    <text evidence="6">The sequence shown here is derived from an EMBL/GenBank/DDBJ whole genome shotgun (WGS) entry which is preliminary data.</text>
</comment>
<dbReference type="SMART" id="SM00345">
    <property type="entry name" value="HTH_GNTR"/>
    <property type="match status" value="1"/>
</dbReference>
<dbReference type="EMBL" id="BMMZ01000005">
    <property type="protein sequence ID" value="GGL64514.1"/>
    <property type="molecule type" value="Genomic_DNA"/>
</dbReference>
<evidence type="ECO:0000259" key="5">
    <source>
        <dbReference type="SMART" id="SM00895"/>
    </source>
</evidence>
<dbReference type="InterPro" id="IPR011711">
    <property type="entry name" value="GntR_C"/>
</dbReference>
<dbReference type="InterPro" id="IPR000524">
    <property type="entry name" value="Tscrpt_reg_HTH_GntR"/>
</dbReference>
<dbReference type="Pfam" id="PF07729">
    <property type="entry name" value="FCD"/>
    <property type="match status" value="1"/>
</dbReference>
<evidence type="ECO:0000256" key="1">
    <source>
        <dbReference type="ARBA" id="ARBA00023015"/>
    </source>
</evidence>
<proteinExistence type="predicted"/>
<dbReference type="Gene3D" id="1.10.10.10">
    <property type="entry name" value="Winged helix-like DNA-binding domain superfamily/Winged helix DNA-binding domain"/>
    <property type="match status" value="1"/>
</dbReference>
<dbReference type="InterPro" id="IPR008920">
    <property type="entry name" value="TF_FadR/GntR_C"/>
</dbReference>
<sequence>MVSKQEVRPDVKVRTLPMQVASHLVRRIAAGELTDEHVPSELDITQQFGVSRVVARETLKILSSLDIVHIAQGRRLVLRPAEEWDYLSPQLLEWLPEDQVTALLREFQETRLLLEPELAARAATMISKSSLRRLNELVDRMLDLENSPEDYLEVDHAFHMEICRASQNRILDRIMYAARWLLATSRRVTNEEPHGLAAATAIHREILEAIESADAERARQVMHKHMELNIQILGKPKRTGRVRRRPARP</sequence>
<evidence type="ECO:0000256" key="3">
    <source>
        <dbReference type="ARBA" id="ARBA00023163"/>
    </source>
</evidence>
<keyword evidence="2" id="KW-0238">DNA-binding</keyword>
<evidence type="ECO:0000313" key="7">
    <source>
        <dbReference type="Proteomes" id="UP000613840"/>
    </source>
</evidence>
<dbReference type="SUPFAM" id="SSF46785">
    <property type="entry name" value="Winged helix' DNA-binding domain"/>
    <property type="match status" value="1"/>
</dbReference>
<name>A0A917W3Q4_9ACTN</name>
<keyword evidence="7" id="KW-1185">Reference proteome</keyword>
<dbReference type="Gene3D" id="1.20.120.530">
    <property type="entry name" value="GntR ligand-binding domain-like"/>
    <property type="match status" value="1"/>
</dbReference>
<evidence type="ECO:0000259" key="4">
    <source>
        <dbReference type="SMART" id="SM00345"/>
    </source>
</evidence>
<dbReference type="RefSeq" id="WP_229669994.1">
    <property type="nucleotide sequence ID" value="NZ_BMMZ01000005.1"/>
</dbReference>
<gene>
    <name evidence="6" type="primary">pdhR</name>
    <name evidence="6" type="ORF">GCM10011575_23660</name>
</gene>
<evidence type="ECO:0000256" key="2">
    <source>
        <dbReference type="ARBA" id="ARBA00023125"/>
    </source>
</evidence>
<evidence type="ECO:0000313" key="6">
    <source>
        <dbReference type="EMBL" id="GGL64514.1"/>
    </source>
</evidence>
<dbReference type="SMART" id="SM00895">
    <property type="entry name" value="FCD"/>
    <property type="match status" value="1"/>
</dbReference>
<dbReference type="GO" id="GO:0003677">
    <property type="term" value="F:DNA binding"/>
    <property type="evidence" value="ECO:0007669"/>
    <property type="project" value="UniProtKB-KW"/>
</dbReference>
<keyword evidence="3" id="KW-0804">Transcription</keyword>
<organism evidence="6 7">
    <name type="scientific">Microlunatus endophyticus</name>
    <dbReference type="NCBI Taxonomy" id="1716077"/>
    <lineage>
        <taxon>Bacteria</taxon>
        <taxon>Bacillati</taxon>
        <taxon>Actinomycetota</taxon>
        <taxon>Actinomycetes</taxon>
        <taxon>Propionibacteriales</taxon>
        <taxon>Propionibacteriaceae</taxon>
        <taxon>Microlunatus</taxon>
    </lineage>
</organism>
<dbReference type="AlphaFoldDB" id="A0A917W3Q4"/>
<dbReference type="GO" id="GO:0003700">
    <property type="term" value="F:DNA-binding transcription factor activity"/>
    <property type="evidence" value="ECO:0007669"/>
    <property type="project" value="InterPro"/>
</dbReference>
<reference evidence="6" key="2">
    <citation type="submission" date="2020-09" db="EMBL/GenBank/DDBJ databases">
        <authorList>
            <person name="Sun Q."/>
            <person name="Zhou Y."/>
        </authorList>
    </citation>
    <scope>NUCLEOTIDE SEQUENCE</scope>
    <source>
        <strain evidence="6">CGMCC 4.7306</strain>
    </source>
</reference>
<keyword evidence="1" id="KW-0805">Transcription regulation</keyword>
<reference evidence="6" key="1">
    <citation type="journal article" date="2014" name="Int. J. Syst. Evol. Microbiol.">
        <title>Complete genome sequence of Corynebacterium casei LMG S-19264T (=DSM 44701T), isolated from a smear-ripened cheese.</title>
        <authorList>
            <consortium name="US DOE Joint Genome Institute (JGI-PGF)"/>
            <person name="Walter F."/>
            <person name="Albersmeier A."/>
            <person name="Kalinowski J."/>
            <person name="Ruckert C."/>
        </authorList>
    </citation>
    <scope>NUCLEOTIDE SEQUENCE</scope>
    <source>
        <strain evidence="6">CGMCC 4.7306</strain>
    </source>
</reference>
<dbReference type="PANTHER" id="PTHR43537:SF5">
    <property type="entry name" value="UXU OPERON TRANSCRIPTIONAL REGULATOR"/>
    <property type="match status" value="1"/>
</dbReference>
<dbReference type="Pfam" id="PF00392">
    <property type="entry name" value="GntR"/>
    <property type="match status" value="1"/>
</dbReference>
<dbReference type="InterPro" id="IPR036388">
    <property type="entry name" value="WH-like_DNA-bd_sf"/>
</dbReference>
<accession>A0A917W3Q4</accession>
<dbReference type="InterPro" id="IPR036390">
    <property type="entry name" value="WH_DNA-bd_sf"/>
</dbReference>
<dbReference type="Proteomes" id="UP000613840">
    <property type="component" value="Unassembled WGS sequence"/>
</dbReference>
<feature type="domain" description="GntR C-terminal" evidence="5">
    <location>
        <begin position="106"/>
        <end position="228"/>
    </location>
</feature>
<feature type="domain" description="HTH gntR-type" evidence="4">
    <location>
        <begin position="20"/>
        <end position="78"/>
    </location>
</feature>
<dbReference type="SUPFAM" id="SSF48008">
    <property type="entry name" value="GntR ligand-binding domain-like"/>
    <property type="match status" value="1"/>
</dbReference>
<protein>
    <submittedName>
        <fullName evidence="6">GntR family transcriptional regulator</fullName>
    </submittedName>
</protein>